<feature type="coiled-coil region" evidence="5">
    <location>
        <begin position="220"/>
        <end position="268"/>
    </location>
</feature>
<sequence>MFTPQRKGWSISPRIRDADDNGLSSAANPRVGLGAAASLKGKGKSVVEAPPPPQGLLGENGGGAVGASGEVEAWRSFREAGFLDEAAMQRKDREALVQRITELEKELHEYQYNMGLLLIEKKESIAKYEEVAQALAEAREIIKREQASHIIAISEYEKREENWQKALGIEKQTVVVLEKDLREVRSQIAEAKFTSEKKLAEAQALESGLEEKYLEIEGKAHAADAKLAEANRKISEINRKLDDVEARERKLQKEYLSLTSERKAHEKDLNEQREYLLGWEKRLQNSQQRLVEGQRLLNEREDRANELDQILKKKQAEVEEAEKVIIESKKSLKLNEEDIGRRLSSLASKEKEANIKFESLEKKERDLFEKEEIINARERVEIQKLLDDHNSMLDSKKQEFELEMEKRREAFNAELKMKIVEVEEKKKEIDNKEEKIVEREHVLEINMLKLKEMEKDLDSKSQVLKKWEESVNVSEKKLENEKQQLERDRQELMLSISELETLKASIEAGKVQIFKEEEQLKLTKKEREEHTLLQATLKQEIEDYRMMKDSLNRDMEDLRQQREKFEKEWELLDEKRLALDSELKKINEEREMIEKWKSEEEERIRNEVQGERICLEREREDLWMEKEAFEKTMEHERLEVHEMLKRERADLVRDMELRKHELEMEMLKKQEVMEKDLQDRESEFRRNLVIEKNEMKSLSNANELLTKKLEVEQERLEREKEDFSVCRRKLENDQLEIQKDIDTLRLLSKDMKDQREKFVKERDHFLSLAEQCKICKSCGLPVHDLELLSLQDTGVVQLPSLTFEDQLKAKSSEKSPQPMVSPSVTSGSRLSWLKKCSRIFSSSPTKKTEDSERQHENNSISLGERLDREALAVQASDEPVPSQGIVTKSFDSQGAQSSSGIREKEGSERLGRTIEEPEPSLGMTDNSADIIALKIDNTNIHVNAEQVVQSKKQRERGESSIPLANDSQIEPAKGKTRQRAQGDKPKRTTRTRTVKAVVEEAKHILGENSNDKNVGPNGQGKHSPNIQEASKDDLIHAGQKRGLSRISVASEQDVDSETRSESISLGGRRKRRQIISSGAQTPGEKRYNFRRSTIAAAATAVQSVPGRTKGLNVGVSQQPNGDETLKGDGDGEGTSKLRVDVEPASSFVAESVKSVDIQKTIAESAMEIQEISQKLVQRDMEFHNRDAGKSVEFSGQTREDEVVADGATSLETEPVTPDGGWSEGDSDEDEDDPNNHNASIGKKLWTFFTT</sequence>
<evidence type="ECO:0000256" key="1">
    <source>
        <dbReference type="ARBA" id="ARBA00023054"/>
    </source>
</evidence>
<feature type="compositionally biased region" description="Basic and acidic residues" evidence="6">
    <location>
        <begin position="901"/>
        <end position="915"/>
    </location>
</feature>
<feature type="region of interest" description="Disordered" evidence="6">
    <location>
        <begin position="842"/>
        <end position="925"/>
    </location>
</feature>
<organism evidence="7 8">
    <name type="scientific">Canna indica</name>
    <name type="common">Indian-shot</name>
    <dbReference type="NCBI Taxonomy" id="4628"/>
    <lineage>
        <taxon>Eukaryota</taxon>
        <taxon>Viridiplantae</taxon>
        <taxon>Streptophyta</taxon>
        <taxon>Embryophyta</taxon>
        <taxon>Tracheophyta</taxon>
        <taxon>Spermatophyta</taxon>
        <taxon>Magnoliopsida</taxon>
        <taxon>Liliopsida</taxon>
        <taxon>Zingiberales</taxon>
        <taxon>Cannaceae</taxon>
        <taxon>Canna</taxon>
    </lineage>
</organism>
<keyword evidence="2" id="KW-0539">Nucleus</keyword>
<keyword evidence="1 5" id="KW-0175">Coiled coil</keyword>
<feature type="region of interest" description="Disordered" evidence="6">
    <location>
        <begin position="947"/>
        <end position="1026"/>
    </location>
</feature>
<dbReference type="EMBL" id="CP136892">
    <property type="protein sequence ID" value="WOL02899.1"/>
    <property type="molecule type" value="Genomic_DNA"/>
</dbReference>
<feature type="coiled-coil region" evidence="5">
    <location>
        <begin position="652"/>
        <end position="733"/>
    </location>
</feature>
<dbReference type="PANTHER" id="PTHR31908">
    <property type="entry name" value="PROTEIN CROWDED NUCLEI 4"/>
    <property type="match status" value="1"/>
</dbReference>
<evidence type="ECO:0008006" key="9">
    <source>
        <dbReference type="Google" id="ProtNLM"/>
    </source>
</evidence>
<proteinExistence type="inferred from homology"/>
<feature type="compositionally biased region" description="Polar residues" evidence="6">
    <location>
        <begin position="884"/>
        <end position="900"/>
    </location>
</feature>
<dbReference type="Proteomes" id="UP001327560">
    <property type="component" value="Chromosome 3"/>
</dbReference>
<feature type="coiled-coil region" evidence="5">
    <location>
        <begin position="534"/>
        <end position="599"/>
    </location>
</feature>
<feature type="compositionally biased region" description="Basic and acidic residues" evidence="6">
    <location>
        <begin position="1123"/>
        <end position="1136"/>
    </location>
</feature>
<evidence type="ECO:0000313" key="7">
    <source>
        <dbReference type="EMBL" id="WOL02899.1"/>
    </source>
</evidence>
<protein>
    <recommendedName>
        <fullName evidence="9">Nuclear matrix constituent protein 1-like protein</fullName>
    </recommendedName>
</protein>
<evidence type="ECO:0000256" key="3">
    <source>
        <dbReference type="ARBA" id="ARBA00024186"/>
    </source>
</evidence>
<evidence type="ECO:0000256" key="5">
    <source>
        <dbReference type="SAM" id="Coils"/>
    </source>
</evidence>
<dbReference type="AlphaFoldDB" id="A0AAQ3K849"/>
<evidence type="ECO:0000313" key="8">
    <source>
        <dbReference type="Proteomes" id="UP001327560"/>
    </source>
</evidence>
<gene>
    <name evidence="7" type="ORF">Cni_G11618</name>
</gene>
<reference evidence="7 8" key="1">
    <citation type="submission" date="2023-10" db="EMBL/GenBank/DDBJ databases">
        <title>Chromosome-scale genome assembly provides insights into flower coloration mechanisms of Canna indica.</title>
        <authorList>
            <person name="Li C."/>
        </authorList>
    </citation>
    <scope>NUCLEOTIDE SEQUENCE [LARGE SCALE GENOMIC DNA]</scope>
    <source>
        <tissue evidence="7">Flower</tissue>
    </source>
</reference>
<evidence type="ECO:0000256" key="4">
    <source>
        <dbReference type="ARBA" id="ARBA00024208"/>
    </source>
</evidence>
<keyword evidence="8" id="KW-1185">Reference proteome</keyword>
<feature type="coiled-coil region" evidence="5">
    <location>
        <begin position="86"/>
        <end position="148"/>
    </location>
</feature>
<name>A0AAQ3K849_9LILI</name>
<feature type="coiled-coil region" evidence="5">
    <location>
        <begin position="412"/>
        <end position="502"/>
    </location>
</feature>
<accession>A0AAQ3K849</accession>
<feature type="region of interest" description="Disordered" evidence="6">
    <location>
        <begin position="1039"/>
        <end position="1087"/>
    </location>
</feature>
<evidence type="ECO:0000256" key="2">
    <source>
        <dbReference type="ARBA" id="ARBA00023242"/>
    </source>
</evidence>
<dbReference type="GO" id="GO:0005652">
    <property type="term" value="C:nuclear lamina"/>
    <property type="evidence" value="ECO:0007669"/>
    <property type="project" value="UniProtKB-SubCell"/>
</dbReference>
<feature type="compositionally biased region" description="Basic and acidic residues" evidence="6">
    <location>
        <begin position="846"/>
        <end position="856"/>
    </location>
</feature>
<feature type="region of interest" description="Disordered" evidence="6">
    <location>
        <begin position="1186"/>
        <end position="1250"/>
    </location>
</feature>
<feature type="region of interest" description="Disordered" evidence="6">
    <location>
        <begin position="1"/>
        <end position="61"/>
    </location>
</feature>
<dbReference type="InterPro" id="IPR040418">
    <property type="entry name" value="CRWN"/>
</dbReference>
<comment type="subcellular location">
    <subcellularLocation>
        <location evidence="3">Nucleus lamina</location>
    </subcellularLocation>
</comment>
<comment type="similarity">
    <text evidence="4">Belongs to the CRWN family.</text>
</comment>
<dbReference type="GO" id="GO:0006997">
    <property type="term" value="P:nucleus organization"/>
    <property type="evidence" value="ECO:0007669"/>
    <property type="project" value="InterPro"/>
</dbReference>
<dbReference type="PANTHER" id="PTHR31908:SF11">
    <property type="entry name" value="PROTEIN CROWDED NUCLEI 1"/>
    <property type="match status" value="1"/>
</dbReference>
<evidence type="ECO:0000256" key="6">
    <source>
        <dbReference type="SAM" id="MobiDB-lite"/>
    </source>
</evidence>
<feature type="region of interest" description="Disordered" evidence="6">
    <location>
        <begin position="1107"/>
        <end position="1136"/>
    </location>
</feature>
<feature type="coiled-coil region" evidence="5">
    <location>
        <begin position="297"/>
        <end position="363"/>
    </location>
</feature>